<dbReference type="AlphaFoldDB" id="A0A914EBU1"/>
<dbReference type="GO" id="GO:0009062">
    <property type="term" value="P:fatty acid catabolic process"/>
    <property type="evidence" value="ECO:0007669"/>
    <property type="project" value="TreeGrafter"/>
</dbReference>
<dbReference type="InterPro" id="IPR042171">
    <property type="entry name" value="Acyl-CoA_hotdog"/>
</dbReference>
<dbReference type="GO" id="GO:0047617">
    <property type="term" value="F:fatty acyl-CoA hydrolase activity"/>
    <property type="evidence" value="ECO:0007669"/>
    <property type="project" value="InterPro"/>
</dbReference>
<accession>A0A914EBU1</accession>
<proteinExistence type="inferred from homology"/>
<dbReference type="InterPro" id="IPR029069">
    <property type="entry name" value="HotDog_dom_sf"/>
</dbReference>
<dbReference type="InterPro" id="IPR049449">
    <property type="entry name" value="TesB_ACOT8-like_N"/>
</dbReference>
<evidence type="ECO:0000256" key="1">
    <source>
        <dbReference type="ARBA" id="ARBA00006538"/>
    </source>
</evidence>
<evidence type="ECO:0000256" key="2">
    <source>
        <dbReference type="ARBA" id="ARBA00022801"/>
    </source>
</evidence>
<dbReference type="InterPro" id="IPR003703">
    <property type="entry name" value="Acyl_CoA_thio"/>
</dbReference>
<dbReference type="Proteomes" id="UP000887540">
    <property type="component" value="Unplaced"/>
</dbReference>
<evidence type="ECO:0000259" key="3">
    <source>
        <dbReference type="Pfam" id="PF13622"/>
    </source>
</evidence>
<protein>
    <submittedName>
        <fullName evidence="5">Acyl-coenzyme A thioesterase 8</fullName>
    </submittedName>
</protein>
<keyword evidence="4" id="KW-1185">Reference proteome</keyword>
<evidence type="ECO:0000313" key="4">
    <source>
        <dbReference type="Proteomes" id="UP000887540"/>
    </source>
</evidence>
<dbReference type="CDD" id="cd03445">
    <property type="entry name" value="Thioesterase_II_repeat2"/>
    <property type="match status" value="1"/>
</dbReference>
<dbReference type="PANTHER" id="PTHR11066:SF48">
    <property type="entry name" value="ACYL-COA THIOESTERASE II"/>
    <property type="match status" value="1"/>
</dbReference>
<dbReference type="SUPFAM" id="SSF54637">
    <property type="entry name" value="Thioesterase/thiol ester dehydrase-isomerase"/>
    <property type="match status" value="1"/>
</dbReference>
<keyword evidence="2" id="KW-0378">Hydrolase</keyword>
<comment type="similarity">
    <text evidence="1">Belongs to the C/M/P thioester hydrolase family.</text>
</comment>
<dbReference type="Pfam" id="PF13622">
    <property type="entry name" value="4HBT_3"/>
    <property type="match status" value="1"/>
</dbReference>
<dbReference type="WBParaSite" id="ACRNAN_scaffold671.g20711.t1">
    <property type="protein sequence ID" value="ACRNAN_scaffold671.g20711.t1"/>
    <property type="gene ID" value="ACRNAN_scaffold671.g20711"/>
</dbReference>
<dbReference type="PANTHER" id="PTHR11066">
    <property type="entry name" value="ACYL-COA THIOESTERASE"/>
    <property type="match status" value="1"/>
</dbReference>
<evidence type="ECO:0000313" key="5">
    <source>
        <dbReference type="WBParaSite" id="ACRNAN_scaffold671.g20711.t1"/>
    </source>
</evidence>
<feature type="domain" description="Acyl-CoA thioesterase-like N-terminal HotDog" evidence="3">
    <location>
        <begin position="74"/>
        <end position="150"/>
    </location>
</feature>
<sequence>MVHLRGISLRSGQAYAKRFNLFHYQANNYSTANLLEHDLSQVKSFTELVLNVKQISPNVFMSDRLLKGRISLEAPYGGQILSHALHAGCSTVDEKFSVHSLHSYFIKSGTVARPIFYVVERIRDGRSFCTRYVKAIQDENIIFTAQMSFHKNEPDSISHQVDFPKNLPQPETLPDSKQTIEEALKNESDALSPLHHKILKVRKRELSPIFHRLLQTKLLAPDIWTFRKLASQDEIPQYHVWVKASESLGKLLLNKILTCI</sequence>
<organism evidence="4 5">
    <name type="scientific">Acrobeloides nanus</name>
    <dbReference type="NCBI Taxonomy" id="290746"/>
    <lineage>
        <taxon>Eukaryota</taxon>
        <taxon>Metazoa</taxon>
        <taxon>Ecdysozoa</taxon>
        <taxon>Nematoda</taxon>
        <taxon>Chromadorea</taxon>
        <taxon>Rhabditida</taxon>
        <taxon>Tylenchina</taxon>
        <taxon>Cephalobomorpha</taxon>
        <taxon>Cephaloboidea</taxon>
        <taxon>Cephalobidae</taxon>
        <taxon>Acrobeloides</taxon>
    </lineage>
</organism>
<dbReference type="Gene3D" id="2.40.160.210">
    <property type="entry name" value="Acyl-CoA thioesterase, double hotdog domain"/>
    <property type="match status" value="1"/>
</dbReference>
<dbReference type="GO" id="GO:0005782">
    <property type="term" value="C:peroxisomal matrix"/>
    <property type="evidence" value="ECO:0007669"/>
    <property type="project" value="TreeGrafter"/>
</dbReference>
<name>A0A914EBU1_9BILA</name>
<dbReference type="GO" id="GO:0006637">
    <property type="term" value="P:acyl-CoA metabolic process"/>
    <property type="evidence" value="ECO:0007669"/>
    <property type="project" value="InterPro"/>
</dbReference>
<reference evidence="5" key="1">
    <citation type="submission" date="2022-11" db="UniProtKB">
        <authorList>
            <consortium name="WormBaseParasite"/>
        </authorList>
    </citation>
    <scope>IDENTIFICATION</scope>
</reference>